<dbReference type="InterPro" id="IPR028994">
    <property type="entry name" value="Integrin_alpha_N"/>
</dbReference>
<feature type="compositionally biased region" description="Low complexity" evidence="1">
    <location>
        <begin position="25"/>
        <end position="55"/>
    </location>
</feature>
<organism evidence="3 4">
    <name type="scientific">Allosphingosinicella ginsenosidimutans</name>
    <dbReference type="NCBI Taxonomy" id="1176539"/>
    <lineage>
        <taxon>Bacteria</taxon>
        <taxon>Pseudomonadati</taxon>
        <taxon>Pseudomonadota</taxon>
        <taxon>Alphaproteobacteria</taxon>
        <taxon>Sphingomonadales</taxon>
        <taxon>Sphingomonadaceae</taxon>
        <taxon>Allosphingosinicella</taxon>
    </lineage>
</organism>
<dbReference type="PROSITE" id="PS51257">
    <property type="entry name" value="PROKAR_LIPOPROTEIN"/>
    <property type="match status" value="1"/>
</dbReference>
<keyword evidence="2" id="KW-0732">Signal</keyword>
<accession>A0A5C6TUV3</accession>
<dbReference type="Proteomes" id="UP000321249">
    <property type="component" value="Unassembled WGS sequence"/>
</dbReference>
<dbReference type="RefSeq" id="WP_147043651.1">
    <property type="nucleotide sequence ID" value="NZ_BAABIR010000001.1"/>
</dbReference>
<protein>
    <submittedName>
        <fullName evidence="3">Uncharacterized protein</fullName>
    </submittedName>
</protein>
<evidence type="ECO:0000313" key="4">
    <source>
        <dbReference type="Proteomes" id="UP000321249"/>
    </source>
</evidence>
<feature type="chain" id="PRO_5022993390" evidence="2">
    <location>
        <begin position="24"/>
        <end position="334"/>
    </location>
</feature>
<keyword evidence="4" id="KW-1185">Reference proteome</keyword>
<dbReference type="OrthoDB" id="8595012at2"/>
<gene>
    <name evidence="3" type="ORF">FRZ32_11610</name>
</gene>
<feature type="signal peptide" evidence="2">
    <location>
        <begin position="1"/>
        <end position="23"/>
    </location>
</feature>
<dbReference type="AlphaFoldDB" id="A0A5C6TUV3"/>
<sequence>MRHPPLSVLLPLAAVLAACGDGAADNAAAPDATSSNAPKPAAAAADTNAAAPADSGPTANWHLPMRAAQLSAAERDAIFRAAGLHKRGGHWDASDEPGNSPADSCPAEIADPSVDEGPAIRDLDGDGRPEVIVTSTGMACHGMSGVGFAIVTPTQTGWRRLFQASGSPLFRRRAGSAWPDLIVGGPGTCFPRFRWNGRDYGPAGGDDGEGHACTIPGMEDETPAAAPPRQAARPIGPLGLAAGYFVEEASRCDRPSGMIYYYDGRRYAVIFPSTPDTTLSPVGRPQREHGRWQMDDGSQVEVLSPTRMRFTYEETGPPMRLCPTEEIPARLRVR</sequence>
<evidence type="ECO:0000256" key="2">
    <source>
        <dbReference type="SAM" id="SignalP"/>
    </source>
</evidence>
<evidence type="ECO:0000313" key="3">
    <source>
        <dbReference type="EMBL" id="TXC64244.1"/>
    </source>
</evidence>
<dbReference type="SUPFAM" id="SSF69318">
    <property type="entry name" value="Integrin alpha N-terminal domain"/>
    <property type="match status" value="1"/>
</dbReference>
<evidence type="ECO:0000256" key="1">
    <source>
        <dbReference type="SAM" id="MobiDB-lite"/>
    </source>
</evidence>
<reference evidence="3 4" key="1">
    <citation type="journal article" date="2015" name="J. Microbiol.">
        <title>Sphingosinicella ginsenosidimutans sp. nov., with ginsenoside converting activity.</title>
        <authorList>
            <person name="Kim J.K."/>
            <person name="Kang M.S."/>
            <person name="Park S.C."/>
            <person name="Kim K.M."/>
            <person name="Choi K."/>
            <person name="Yoon M.H."/>
            <person name="Im W.T."/>
        </authorList>
    </citation>
    <scope>NUCLEOTIDE SEQUENCE [LARGE SCALE GENOMIC DNA]</scope>
    <source>
        <strain evidence="3 4">BS-11</strain>
    </source>
</reference>
<feature type="region of interest" description="Disordered" evidence="1">
    <location>
        <begin position="87"/>
        <end position="126"/>
    </location>
</feature>
<feature type="region of interest" description="Disordered" evidence="1">
    <location>
        <begin position="25"/>
        <end position="61"/>
    </location>
</feature>
<comment type="caution">
    <text evidence="3">The sequence shown here is derived from an EMBL/GenBank/DDBJ whole genome shotgun (WGS) entry which is preliminary data.</text>
</comment>
<proteinExistence type="predicted"/>
<dbReference type="EMBL" id="VOQQ01000001">
    <property type="protein sequence ID" value="TXC64244.1"/>
    <property type="molecule type" value="Genomic_DNA"/>
</dbReference>
<name>A0A5C6TUV3_9SPHN</name>